<dbReference type="PANTHER" id="PTHR44329">
    <property type="entry name" value="SERINE/THREONINE-PROTEIN KINASE TNNI3K-RELATED"/>
    <property type="match status" value="1"/>
</dbReference>
<dbReference type="InterPro" id="IPR000719">
    <property type="entry name" value="Prot_kinase_dom"/>
</dbReference>
<dbReference type="PROSITE" id="PS00108">
    <property type="entry name" value="PROTEIN_KINASE_ST"/>
    <property type="match status" value="1"/>
</dbReference>
<dbReference type="InterPro" id="IPR011009">
    <property type="entry name" value="Kinase-like_dom_sf"/>
</dbReference>
<comment type="caution">
    <text evidence="4">The sequence shown here is derived from an EMBL/GenBank/DDBJ whole genome shotgun (WGS) entry which is preliminary data.</text>
</comment>
<evidence type="ECO:0000256" key="1">
    <source>
        <dbReference type="SAM" id="Phobius"/>
    </source>
</evidence>
<gene>
    <name evidence="4" type="ORF">THRCLA_11079</name>
</gene>
<dbReference type="SMART" id="SM00220">
    <property type="entry name" value="S_TKc"/>
    <property type="match status" value="1"/>
</dbReference>
<dbReference type="Gene3D" id="1.10.510.10">
    <property type="entry name" value="Transferase(Phosphotransferase) domain 1"/>
    <property type="match status" value="1"/>
</dbReference>
<dbReference type="GO" id="GO:0005524">
    <property type="term" value="F:ATP binding"/>
    <property type="evidence" value="ECO:0007669"/>
    <property type="project" value="InterPro"/>
</dbReference>
<dbReference type="Pfam" id="PF00069">
    <property type="entry name" value="Pkinase"/>
    <property type="match status" value="1"/>
</dbReference>
<dbReference type="PROSITE" id="PS50011">
    <property type="entry name" value="PROTEIN_KINASE_DOM"/>
    <property type="match status" value="1"/>
</dbReference>
<dbReference type="AlphaFoldDB" id="A0A1V9Y938"/>
<proteinExistence type="predicted"/>
<keyword evidence="1" id="KW-0812">Transmembrane</keyword>
<protein>
    <submittedName>
        <fullName evidence="4">Kinase</fullName>
    </submittedName>
</protein>
<dbReference type="PRINTS" id="PR00109">
    <property type="entry name" value="TYRKINASE"/>
</dbReference>
<feature type="chain" id="PRO_5012438641" evidence="2">
    <location>
        <begin position="18"/>
        <end position="741"/>
    </location>
</feature>
<accession>A0A1V9Y938</accession>
<dbReference type="SUPFAM" id="SSF52058">
    <property type="entry name" value="L domain-like"/>
    <property type="match status" value="1"/>
</dbReference>
<keyword evidence="1" id="KW-1133">Transmembrane helix</keyword>
<feature type="signal peptide" evidence="2">
    <location>
        <begin position="1"/>
        <end position="17"/>
    </location>
</feature>
<dbReference type="InterPro" id="IPR008271">
    <property type="entry name" value="Ser/Thr_kinase_AS"/>
</dbReference>
<dbReference type="InterPro" id="IPR032675">
    <property type="entry name" value="LRR_dom_sf"/>
</dbReference>
<dbReference type="Gene3D" id="3.30.200.20">
    <property type="entry name" value="Phosphorylase Kinase, domain 1"/>
    <property type="match status" value="1"/>
</dbReference>
<evidence type="ECO:0000256" key="2">
    <source>
        <dbReference type="SAM" id="SignalP"/>
    </source>
</evidence>
<keyword evidence="2" id="KW-0732">Signal</keyword>
<dbReference type="Gene3D" id="3.80.10.10">
    <property type="entry name" value="Ribonuclease Inhibitor"/>
    <property type="match status" value="1"/>
</dbReference>
<feature type="transmembrane region" description="Helical" evidence="1">
    <location>
        <begin position="394"/>
        <end position="418"/>
    </location>
</feature>
<dbReference type="GO" id="GO:0004674">
    <property type="term" value="F:protein serine/threonine kinase activity"/>
    <property type="evidence" value="ECO:0007669"/>
    <property type="project" value="TreeGrafter"/>
</dbReference>
<dbReference type="EMBL" id="JNBS01004830">
    <property type="protein sequence ID" value="OQR82168.1"/>
    <property type="molecule type" value="Genomic_DNA"/>
</dbReference>
<dbReference type="OrthoDB" id="61822at2759"/>
<evidence type="ECO:0000259" key="3">
    <source>
        <dbReference type="PROSITE" id="PS50011"/>
    </source>
</evidence>
<keyword evidence="1" id="KW-0472">Membrane</keyword>
<dbReference type="Proteomes" id="UP000243217">
    <property type="component" value="Unassembled WGS sequence"/>
</dbReference>
<name>A0A1V9Y938_9STRA</name>
<dbReference type="SUPFAM" id="SSF56112">
    <property type="entry name" value="Protein kinase-like (PK-like)"/>
    <property type="match status" value="1"/>
</dbReference>
<evidence type="ECO:0000313" key="4">
    <source>
        <dbReference type="EMBL" id="OQR82168.1"/>
    </source>
</evidence>
<organism evidence="4 5">
    <name type="scientific">Thraustotheca clavata</name>
    <dbReference type="NCBI Taxonomy" id="74557"/>
    <lineage>
        <taxon>Eukaryota</taxon>
        <taxon>Sar</taxon>
        <taxon>Stramenopiles</taxon>
        <taxon>Oomycota</taxon>
        <taxon>Saprolegniomycetes</taxon>
        <taxon>Saprolegniales</taxon>
        <taxon>Achlyaceae</taxon>
        <taxon>Thraustotheca</taxon>
    </lineage>
</organism>
<dbReference type="PANTHER" id="PTHR44329:SF214">
    <property type="entry name" value="PROTEIN KINASE DOMAIN-CONTAINING PROTEIN"/>
    <property type="match status" value="1"/>
</dbReference>
<keyword evidence="4" id="KW-0418">Kinase</keyword>
<evidence type="ECO:0000313" key="5">
    <source>
        <dbReference type="Proteomes" id="UP000243217"/>
    </source>
</evidence>
<dbReference type="STRING" id="74557.A0A1V9Y938"/>
<feature type="domain" description="Protein kinase" evidence="3">
    <location>
        <begin position="475"/>
        <end position="741"/>
    </location>
</feature>
<keyword evidence="5" id="KW-1185">Reference proteome</keyword>
<reference evidence="4 5" key="1">
    <citation type="journal article" date="2014" name="Genome Biol. Evol.">
        <title>The secreted proteins of Achlya hypogyna and Thraustotheca clavata identify the ancestral oomycete secretome and reveal gene acquisitions by horizontal gene transfer.</title>
        <authorList>
            <person name="Misner I."/>
            <person name="Blouin N."/>
            <person name="Leonard G."/>
            <person name="Richards T.A."/>
            <person name="Lane C.E."/>
        </authorList>
    </citation>
    <scope>NUCLEOTIDE SEQUENCE [LARGE SCALE GENOMIC DNA]</scope>
    <source>
        <strain evidence="4 5">ATCC 34112</strain>
    </source>
</reference>
<dbReference type="InterPro" id="IPR001245">
    <property type="entry name" value="Ser-Thr/Tyr_kinase_cat_dom"/>
</dbReference>
<dbReference type="CDD" id="cd13999">
    <property type="entry name" value="STKc_MAP3K-like"/>
    <property type="match status" value="1"/>
</dbReference>
<sequence length="741" mass="82498">MWTALAVTWTLFGLAASSSSSSCAYSDLPATANAIWTTEALCDGTSPCVVDRSCKKSTDKPNAYGDLTNLTTNTSLTLGDVPTLDVSHAVLPPTVQTLTFEDVGQFTGLNKMTIPTSLEDVYVALPMNRVLTVRRYFVNSSNGAFPKGLTWPASLQSINVYNTENVDVQYLTMPGKANLLDFWNVSHVANLDKLVLPKSLEVIYFSNCTIQVIPPGLEWPSSMLNLTLIDNQLQDIPHNLPESLNFLSIHQNYIYDLGTDLPNNISVLKLRDNRIKQVSNYDFSNVVYFRMIGNPLTTISNVTFSSKIEYFDCESCPITTFIVDNGTFTALDKLNPWNRDKSIPTINYKGFNVIKNIDTDQASCDKVHGKIRTLWEGKSNVVVKVCVMGAPFNYTPVIIGISVGAFVLIVALTTYCCIKRRRLQQKLETYAAASPLGSGNNYTNGSTLDLNAGNSTIIGLVSDLGELEYLRVSGVELHRKLAEGAYGEVWKGSYNGTVVAVKRLLPNKSSPKDILNFINECKLMARFESPYIVKLYGVSWTRPMDFKAVLEFMDRGDLKSYLGTNNPSQITWKFKHKCMQHILEGIVYLHSMQIIHRDLKSRNILLDSSDGETIKLTDFGVSKEDLQETMTVGVGTYRWMAPEILKEGHYSVAADIYSFGVLLSELDTHKIPYAGSRHPATGKPLVDTAIMSMVINGTLQPTFSNSCPEWVRNIADRCLDHEPENRPTARQLVLELRRLEP</sequence>
<keyword evidence="4" id="KW-0808">Transferase</keyword>
<dbReference type="InterPro" id="IPR051681">
    <property type="entry name" value="Ser/Thr_Kinases-Pseudokinases"/>
</dbReference>